<evidence type="ECO:0000313" key="2">
    <source>
        <dbReference type="EMBL" id="KTQ85186.1"/>
    </source>
</evidence>
<feature type="transmembrane region" description="Helical" evidence="1">
    <location>
        <begin position="88"/>
        <end position="106"/>
    </location>
</feature>
<dbReference type="PATRIC" id="fig|401562.3.peg.4642"/>
<feature type="transmembrane region" description="Helical" evidence="1">
    <location>
        <begin position="30"/>
        <end position="52"/>
    </location>
</feature>
<dbReference type="STRING" id="401562.NS365_08105"/>
<dbReference type="EMBL" id="LDPZ01000066">
    <property type="protein sequence ID" value="KTQ85186.1"/>
    <property type="molecule type" value="Genomic_DNA"/>
</dbReference>
<dbReference type="Pfam" id="PF03729">
    <property type="entry name" value="DUF308"/>
    <property type="match status" value="2"/>
</dbReference>
<keyword evidence="1" id="KW-0472">Membrane</keyword>
<accession>A0A175R3C9</accession>
<reference evidence="2 3" key="1">
    <citation type="journal article" date="2016" name="Front. Microbiol.">
        <title>Genomic Resource of Rice Seed Associated Bacteria.</title>
        <authorList>
            <person name="Midha S."/>
            <person name="Bansal K."/>
            <person name="Sharma S."/>
            <person name="Kumar N."/>
            <person name="Patil P.P."/>
            <person name="Chaudhry V."/>
            <person name="Patil P.B."/>
        </authorList>
    </citation>
    <scope>NUCLEOTIDE SEQUENCE [LARGE SCALE GENOMIC DNA]</scope>
    <source>
        <strain evidence="2 3">NS226</strain>
    </source>
</reference>
<feature type="transmembrane region" description="Helical" evidence="1">
    <location>
        <begin position="166"/>
        <end position="190"/>
    </location>
</feature>
<dbReference type="InterPro" id="IPR005325">
    <property type="entry name" value="DUF308_memb"/>
</dbReference>
<gene>
    <name evidence="2" type="ORF">NS226_21035</name>
</gene>
<dbReference type="RefSeq" id="WP_058636622.1">
    <property type="nucleotide sequence ID" value="NZ_LDPZ01000066.1"/>
</dbReference>
<comment type="caution">
    <text evidence="2">The sequence shown here is derived from an EMBL/GenBank/DDBJ whole genome shotgun (WGS) entry which is preliminary data.</text>
</comment>
<evidence type="ECO:0008006" key="4">
    <source>
        <dbReference type="Google" id="ProtNLM"/>
    </source>
</evidence>
<dbReference type="InterPro" id="IPR052712">
    <property type="entry name" value="Acid_resist_chaperone_HdeD"/>
</dbReference>
<proteinExistence type="predicted"/>
<evidence type="ECO:0000313" key="3">
    <source>
        <dbReference type="Proteomes" id="UP000078272"/>
    </source>
</evidence>
<feature type="transmembrane region" description="Helical" evidence="1">
    <location>
        <begin position="141"/>
        <end position="160"/>
    </location>
</feature>
<dbReference type="AlphaFoldDB" id="A0A175R3C9"/>
<organism evidence="2 3">
    <name type="scientific">Aureimonas ureilytica</name>
    <dbReference type="NCBI Taxonomy" id="401562"/>
    <lineage>
        <taxon>Bacteria</taxon>
        <taxon>Pseudomonadati</taxon>
        <taxon>Pseudomonadota</taxon>
        <taxon>Alphaproteobacteria</taxon>
        <taxon>Hyphomicrobiales</taxon>
        <taxon>Aurantimonadaceae</taxon>
        <taxon>Aureimonas</taxon>
    </lineage>
</organism>
<keyword evidence="1" id="KW-1133">Transmembrane helix</keyword>
<sequence>MVSLPDFSSSGTFRQDTAPMQRFLHDHWKFYAFQGGLLCVVGVLALVVPLAATLASTIFFGWLMLLGGAVGLVSAIRARNAPGFWSHILLAALSVLLGGVILWNPMAGAVTLTWMLALYFLLVGIASFSIAGAVRDSTSRHVLLIASGVLNVALALMIVLGLPGTAVWAIGVFLGISFLSSGVGLLMSALDARKSLPSV</sequence>
<dbReference type="PANTHER" id="PTHR34989">
    <property type="entry name" value="PROTEIN HDED"/>
    <property type="match status" value="1"/>
</dbReference>
<dbReference type="OrthoDB" id="21979at2"/>
<evidence type="ECO:0000256" key="1">
    <source>
        <dbReference type="SAM" id="Phobius"/>
    </source>
</evidence>
<feature type="transmembrane region" description="Helical" evidence="1">
    <location>
        <begin position="112"/>
        <end position="134"/>
    </location>
</feature>
<dbReference type="GO" id="GO:0005886">
    <property type="term" value="C:plasma membrane"/>
    <property type="evidence" value="ECO:0007669"/>
    <property type="project" value="TreeGrafter"/>
</dbReference>
<protein>
    <recommendedName>
        <fullName evidence="4">HdeD protein</fullName>
    </recommendedName>
</protein>
<dbReference type="PANTHER" id="PTHR34989:SF1">
    <property type="entry name" value="PROTEIN HDED"/>
    <property type="match status" value="1"/>
</dbReference>
<name>A0A175R3C9_9HYPH</name>
<dbReference type="Proteomes" id="UP000078272">
    <property type="component" value="Unassembled WGS sequence"/>
</dbReference>
<keyword evidence="1" id="KW-0812">Transmembrane</keyword>
<feature type="transmembrane region" description="Helical" evidence="1">
    <location>
        <begin position="58"/>
        <end position="76"/>
    </location>
</feature>